<dbReference type="Proteomes" id="UP000799428">
    <property type="component" value="Unassembled WGS sequence"/>
</dbReference>
<gene>
    <name evidence="2" type="ORF">K504DRAFT_500058</name>
</gene>
<keyword evidence="3" id="KW-1185">Reference proteome</keyword>
<dbReference type="InterPro" id="IPR002110">
    <property type="entry name" value="Ankyrin_rpt"/>
</dbReference>
<proteinExistence type="predicted"/>
<accession>A0A6G1KG52</accession>
<dbReference type="OrthoDB" id="3799462at2759"/>
<dbReference type="EMBL" id="MU005767">
    <property type="protein sequence ID" value="KAF2711391.1"/>
    <property type="molecule type" value="Genomic_DNA"/>
</dbReference>
<evidence type="ECO:0000256" key="1">
    <source>
        <dbReference type="SAM" id="MobiDB-lite"/>
    </source>
</evidence>
<evidence type="ECO:0000313" key="2">
    <source>
        <dbReference type="EMBL" id="KAF2711391.1"/>
    </source>
</evidence>
<dbReference type="InterPro" id="IPR036770">
    <property type="entry name" value="Ankyrin_rpt-contain_sf"/>
</dbReference>
<dbReference type="AlphaFoldDB" id="A0A6G1KG52"/>
<sequence>MRMVGLDTKDTLKIAETIGAGNISASKNNLETRPQQTLRDILPEGDGSRYTTTPEAVKNRSQATNTARRRAEQDSHQLADLRVEKIRNLASSSIIDLPHTPENTQAKHLRRTRSVYNFAVRCQTVLARPLRKTTLDPIPVSHGRTPSILSGLANLLGKLTVAAQDAQYSTSNSVSPPRSVELPVAFCRASILESQSQRNHRANTAIIDACCRNTTTCAHRWIASADIYPHKLYTLDIDAIDSFGNNLLFFAARTGASLSILLSLIDLVTDVNAINEYGQTFLFALSPDVVRDEPSITSFVQALRGKQFNFTHVDDEGRTFLSLLCLHYDFSISWLQVLEKHFFDILVAIGLQQDASGAILLDYLRRCGLDAWLPSKTRQFLTLKPVEFVAETVPGHENFFLNREYEYDYEFECGHEYDDESRENNWSRMMLSNVYSYLQSGRCVDLQLYGDSRFVPIAFKARDREHRTLLHYSTIFNQPNVLQQVLDITGQTLQVNHRDRHGFSALDYAVDNSNQIRRLSGIENDLANALKCILTLVDAGANMTSTTTPGGARMTTDSGRDVLIPDTEPIVHHLKHR</sequence>
<dbReference type="SMART" id="SM00248">
    <property type="entry name" value="ANK"/>
    <property type="match status" value="3"/>
</dbReference>
<evidence type="ECO:0000313" key="3">
    <source>
        <dbReference type="Proteomes" id="UP000799428"/>
    </source>
</evidence>
<dbReference type="Gene3D" id="1.25.40.20">
    <property type="entry name" value="Ankyrin repeat-containing domain"/>
    <property type="match status" value="2"/>
</dbReference>
<protein>
    <recommendedName>
        <fullName evidence="4">Ankyrin</fullName>
    </recommendedName>
</protein>
<dbReference type="SUPFAM" id="SSF48403">
    <property type="entry name" value="Ankyrin repeat"/>
    <property type="match status" value="1"/>
</dbReference>
<name>A0A6G1KG52_9PLEO</name>
<organism evidence="2 3">
    <name type="scientific">Pleomassaria siparia CBS 279.74</name>
    <dbReference type="NCBI Taxonomy" id="1314801"/>
    <lineage>
        <taxon>Eukaryota</taxon>
        <taxon>Fungi</taxon>
        <taxon>Dikarya</taxon>
        <taxon>Ascomycota</taxon>
        <taxon>Pezizomycotina</taxon>
        <taxon>Dothideomycetes</taxon>
        <taxon>Pleosporomycetidae</taxon>
        <taxon>Pleosporales</taxon>
        <taxon>Pleomassariaceae</taxon>
        <taxon>Pleomassaria</taxon>
    </lineage>
</organism>
<evidence type="ECO:0008006" key="4">
    <source>
        <dbReference type="Google" id="ProtNLM"/>
    </source>
</evidence>
<reference evidence="2" key="1">
    <citation type="journal article" date="2020" name="Stud. Mycol.">
        <title>101 Dothideomycetes genomes: a test case for predicting lifestyles and emergence of pathogens.</title>
        <authorList>
            <person name="Haridas S."/>
            <person name="Albert R."/>
            <person name="Binder M."/>
            <person name="Bloem J."/>
            <person name="Labutti K."/>
            <person name="Salamov A."/>
            <person name="Andreopoulos B."/>
            <person name="Baker S."/>
            <person name="Barry K."/>
            <person name="Bills G."/>
            <person name="Bluhm B."/>
            <person name="Cannon C."/>
            <person name="Castanera R."/>
            <person name="Culley D."/>
            <person name="Daum C."/>
            <person name="Ezra D."/>
            <person name="Gonzalez J."/>
            <person name="Henrissat B."/>
            <person name="Kuo A."/>
            <person name="Liang C."/>
            <person name="Lipzen A."/>
            <person name="Lutzoni F."/>
            <person name="Magnuson J."/>
            <person name="Mondo S."/>
            <person name="Nolan M."/>
            <person name="Ohm R."/>
            <person name="Pangilinan J."/>
            <person name="Park H.-J."/>
            <person name="Ramirez L."/>
            <person name="Alfaro M."/>
            <person name="Sun H."/>
            <person name="Tritt A."/>
            <person name="Yoshinaga Y."/>
            <person name="Zwiers L.-H."/>
            <person name="Turgeon B."/>
            <person name="Goodwin S."/>
            <person name="Spatafora J."/>
            <person name="Crous P."/>
            <person name="Grigoriev I."/>
        </authorList>
    </citation>
    <scope>NUCLEOTIDE SEQUENCE</scope>
    <source>
        <strain evidence="2">CBS 279.74</strain>
    </source>
</reference>
<feature type="region of interest" description="Disordered" evidence="1">
    <location>
        <begin position="42"/>
        <end position="74"/>
    </location>
</feature>
<feature type="compositionally biased region" description="Polar residues" evidence="1">
    <location>
        <begin position="49"/>
        <end position="66"/>
    </location>
</feature>